<feature type="transmembrane region" description="Helical" evidence="1">
    <location>
        <begin position="12"/>
        <end position="34"/>
    </location>
</feature>
<dbReference type="Proteomes" id="UP000220251">
    <property type="component" value="Unassembled WGS sequence"/>
</dbReference>
<sequence>MLLNSHPHIMTIPYTAFHILWFYFIELIVVNTHIQIHQIKMIRYRNFIHPHTTPYIQMDQIRKLFKET</sequence>
<name>A0A0H5DN61_9BACT</name>
<evidence type="ECO:0000313" key="3">
    <source>
        <dbReference type="Proteomes" id="UP000220251"/>
    </source>
</evidence>
<accession>A0A0H5DN61</accession>
<keyword evidence="1" id="KW-0812">Transmembrane</keyword>
<dbReference type="EMBL" id="CWGJ01000006">
    <property type="protein sequence ID" value="CRX37691.1"/>
    <property type="molecule type" value="Genomic_DNA"/>
</dbReference>
<keyword evidence="3" id="KW-1185">Reference proteome</keyword>
<dbReference type="AlphaFoldDB" id="A0A0H5DN61"/>
<proteinExistence type="predicted"/>
<protein>
    <submittedName>
        <fullName evidence="2">Putative membrane protein</fullName>
    </submittedName>
</protein>
<evidence type="ECO:0000256" key="1">
    <source>
        <dbReference type="SAM" id="Phobius"/>
    </source>
</evidence>
<keyword evidence="1" id="KW-1133">Transmembrane helix</keyword>
<gene>
    <name evidence="2" type="ORF">ELAC_0330</name>
</gene>
<keyword evidence="1" id="KW-0472">Membrane</keyword>
<evidence type="ECO:0000313" key="2">
    <source>
        <dbReference type="EMBL" id="CRX37691.1"/>
    </source>
</evidence>
<organism evidence="2 3">
    <name type="scientific">Estrella lausannensis</name>
    <dbReference type="NCBI Taxonomy" id="483423"/>
    <lineage>
        <taxon>Bacteria</taxon>
        <taxon>Pseudomonadati</taxon>
        <taxon>Chlamydiota</taxon>
        <taxon>Chlamydiia</taxon>
        <taxon>Parachlamydiales</taxon>
        <taxon>Candidatus Criblamydiaceae</taxon>
        <taxon>Estrella</taxon>
    </lineage>
</organism>
<reference evidence="3" key="1">
    <citation type="submission" date="2015-06" db="EMBL/GenBank/DDBJ databases">
        <authorList>
            <person name="Bertelli C."/>
        </authorList>
    </citation>
    <scope>NUCLEOTIDE SEQUENCE [LARGE SCALE GENOMIC DNA]</scope>
    <source>
        <strain evidence="3">CRIB-30</strain>
    </source>
</reference>